<proteinExistence type="predicted"/>
<dbReference type="Proteomes" id="UP001261666">
    <property type="component" value="Unassembled WGS sequence"/>
</dbReference>
<protein>
    <submittedName>
        <fullName evidence="1">Uncharacterized protein</fullName>
    </submittedName>
</protein>
<gene>
    <name evidence="1" type="ORF">QE364_000008</name>
</gene>
<reference evidence="1" key="1">
    <citation type="submission" date="2023-08" db="EMBL/GenBank/DDBJ databases">
        <title>Functional and genomic diversity of the sorghum phyllosphere microbiome.</title>
        <authorList>
            <person name="Shade A."/>
        </authorList>
    </citation>
    <scope>NUCLEOTIDE SEQUENCE</scope>
    <source>
        <strain evidence="1">SORGH_AS_0885</strain>
    </source>
</reference>
<name>A0ACC6ICF7_9ACTN</name>
<comment type="caution">
    <text evidence="1">The sequence shown here is derived from an EMBL/GenBank/DDBJ whole genome shotgun (WGS) entry which is preliminary data.</text>
</comment>
<evidence type="ECO:0000313" key="2">
    <source>
        <dbReference type="Proteomes" id="UP001261666"/>
    </source>
</evidence>
<evidence type="ECO:0000313" key="1">
    <source>
        <dbReference type="EMBL" id="MDR6208320.1"/>
    </source>
</evidence>
<dbReference type="EMBL" id="JAVIZJ010000001">
    <property type="protein sequence ID" value="MDR6208320.1"/>
    <property type="molecule type" value="Genomic_DNA"/>
</dbReference>
<sequence length="211" mass="21641">MHEKQGPGEQGGQVGGAPAGWYAAEPGQERWWDGASWTGHLRPVPAGGPGGSGGPGGPAGSGGGIAWKVVGPVVGVVAVLVVALVVTLALTLGGGDASDAPDDATTEEFCDAVEEMYGALFVFALQESDAPWETGRVVEVLTETGTPEGISPEARAGFEEVVTALERVDGMTTAEIEEIEELDTDDDPDNDSPESDAFEEYADQTCGSMFG</sequence>
<accession>A0ACC6ICF7</accession>
<organism evidence="1 2">
    <name type="scientific">Nocardioides zeae</name>
    <dbReference type="NCBI Taxonomy" id="1457234"/>
    <lineage>
        <taxon>Bacteria</taxon>
        <taxon>Bacillati</taxon>
        <taxon>Actinomycetota</taxon>
        <taxon>Actinomycetes</taxon>
        <taxon>Propionibacteriales</taxon>
        <taxon>Nocardioidaceae</taxon>
        <taxon>Nocardioides</taxon>
    </lineage>
</organism>
<keyword evidence="2" id="KW-1185">Reference proteome</keyword>